<evidence type="ECO:0000313" key="3">
    <source>
        <dbReference type="Proteomes" id="UP001317742"/>
    </source>
</evidence>
<keyword evidence="1" id="KW-0812">Transmembrane</keyword>
<organism evidence="2 3">
    <name type="scientific">Pseudodesulfovibrio nedwellii</name>
    <dbReference type="NCBI Taxonomy" id="2973072"/>
    <lineage>
        <taxon>Bacteria</taxon>
        <taxon>Pseudomonadati</taxon>
        <taxon>Thermodesulfobacteriota</taxon>
        <taxon>Desulfovibrionia</taxon>
        <taxon>Desulfovibrionales</taxon>
        <taxon>Desulfovibrionaceae</taxon>
    </lineage>
</organism>
<feature type="transmembrane region" description="Helical" evidence="1">
    <location>
        <begin position="71"/>
        <end position="89"/>
    </location>
</feature>
<feature type="transmembrane region" description="Helical" evidence="1">
    <location>
        <begin position="9"/>
        <end position="25"/>
    </location>
</feature>
<keyword evidence="3" id="KW-1185">Reference proteome</keyword>
<sequence length="195" mass="21438">MKNTEVKKGFSWMGLLFGGAYYAGYGQLVKGLILAAISFTPLTAIPVNIYAGIKAKKQLPVGAQAFEWPKAVLVFFIPIVLGGAVLLFTQGGAKQYTEADFRLEASAYWVVDSTGEEWGFDMRHKPYALIINERRSTLDVMKFTPADADGVCFMALRLSTGKLVGLTMNPADNELMVLSAVEAQNDTLRFVRELQ</sequence>
<evidence type="ECO:0000256" key="1">
    <source>
        <dbReference type="SAM" id="Phobius"/>
    </source>
</evidence>
<proteinExistence type="predicted"/>
<dbReference type="EMBL" id="AP026709">
    <property type="protein sequence ID" value="BDQ38755.1"/>
    <property type="molecule type" value="Genomic_DNA"/>
</dbReference>
<dbReference type="RefSeq" id="WP_281761248.1">
    <property type="nucleotide sequence ID" value="NZ_AP026709.1"/>
</dbReference>
<name>A0ABM8B550_9BACT</name>
<gene>
    <name evidence="2" type="ORF">SYK_31150</name>
</gene>
<keyword evidence="1" id="KW-0472">Membrane</keyword>
<accession>A0ABM8B550</accession>
<reference evidence="2 3" key="1">
    <citation type="submission" date="2022-08" db="EMBL/GenBank/DDBJ databases">
        <title>Genome Sequence of the sulphate-reducing bacterium, Pseudodesulfovibrio sp. SYK.</title>
        <authorList>
            <person name="Kondo R."/>
            <person name="Kataoka T."/>
        </authorList>
    </citation>
    <scope>NUCLEOTIDE SEQUENCE [LARGE SCALE GENOMIC DNA]</scope>
    <source>
        <strain evidence="2 3">SYK</strain>
    </source>
</reference>
<evidence type="ECO:0000313" key="2">
    <source>
        <dbReference type="EMBL" id="BDQ38755.1"/>
    </source>
</evidence>
<keyword evidence="1" id="KW-1133">Transmembrane helix</keyword>
<protein>
    <submittedName>
        <fullName evidence="2">Uncharacterized protein</fullName>
    </submittedName>
</protein>
<feature type="transmembrane region" description="Helical" evidence="1">
    <location>
        <begin position="31"/>
        <end position="51"/>
    </location>
</feature>
<dbReference type="Proteomes" id="UP001317742">
    <property type="component" value="Chromosome"/>
</dbReference>